<evidence type="ECO:0000259" key="7">
    <source>
        <dbReference type="Pfam" id="PF01368"/>
    </source>
</evidence>
<dbReference type="InterPro" id="IPR038763">
    <property type="entry name" value="DHH_sf"/>
</dbReference>
<dbReference type="GO" id="GO:0008409">
    <property type="term" value="F:5'-3' exonuclease activity"/>
    <property type="evidence" value="ECO:0007669"/>
    <property type="project" value="InterPro"/>
</dbReference>
<sequence length="594" mass="62684">MTGEKRLFLDVRQSVSGVSWEHRLTERQDMIALAIAQGYGVSDIVARVLAGRGVTAEQTERFLDPTIRDLLPDPASLTDMDRAAARIAAAVMAREKVAIFGDYDVDGAASSALLKRFLTHFSVPSEIYIPDRIFEGYGPNPDAMRELVSRGATLIVTVDCGTNSAASIDAANEAGADVVVLDHHQVGGALPAAIAVVNPNRDDDLSGQGHLCAAGVVFLALVQTARILRSRMADATPPDLLSLLDIVALATVCDVVPLTGVNRAFVVKGLQMARQQKNEGLAALARVSRIGEPISTFHLAYLIGPRINAGGRIGDAALGSRLLATDDPVEARTIAETLDRLNQERQLMEQEMLAAARAEADAELAGGNGPAIVVTASNSWHPGIVGLLASRLKDHARRPAFAIAFNANGIGTGSGRSVSGFDLGRLVREAAIAGLIVKGGGHGMAAGITVERARLGELRAFFEERAAADVFRLQGEESLAIDGALAAEGATLSLLDALEQAGPFGAGHVAPVFALPRHRLADARPVGTNHIRVELQSESGGRIQAIAFRAVDTALGEFLFKNRGKTIHVAGSLSGNYWNGNRTVQFRITDAARA</sequence>
<dbReference type="Gene3D" id="3.90.1640.30">
    <property type="match status" value="1"/>
</dbReference>
<evidence type="ECO:0000313" key="10">
    <source>
        <dbReference type="EMBL" id="UTU50223.1"/>
    </source>
</evidence>
<evidence type="ECO:0000313" key="11">
    <source>
        <dbReference type="Proteomes" id="UP001060070"/>
    </source>
</evidence>
<keyword evidence="4" id="KW-0378">Hydrolase</keyword>
<dbReference type="AlphaFoldDB" id="A0AB38T676"/>
<dbReference type="InterPro" id="IPR041122">
    <property type="entry name" value="RecJ_OB"/>
</dbReference>
<dbReference type="Pfam" id="PF17768">
    <property type="entry name" value="RecJ_OB"/>
    <property type="match status" value="1"/>
</dbReference>
<name>A0AB38T676_9HYPH</name>
<dbReference type="PANTHER" id="PTHR30255">
    <property type="entry name" value="SINGLE-STRANDED-DNA-SPECIFIC EXONUCLEASE RECJ"/>
    <property type="match status" value="1"/>
</dbReference>
<evidence type="ECO:0000256" key="4">
    <source>
        <dbReference type="ARBA" id="ARBA00022801"/>
    </source>
</evidence>
<dbReference type="Gene3D" id="3.10.310.30">
    <property type="match status" value="1"/>
</dbReference>
<proteinExistence type="inferred from homology"/>
<dbReference type="InterPro" id="IPR004610">
    <property type="entry name" value="RecJ"/>
</dbReference>
<dbReference type="GO" id="GO:0006310">
    <property type="term" value="P:DNA recombination"/>
    <property type="evidence" value="ECO:0007669"/>
    <property type="project" value="InterPro"/>
</dbReference>
<comment type="similarity">
    <text evidence="1">Belongs to the RecJ family.</text>
</comment>
<dbReference type="EMBL" id="CP088147">
    <property type="protein sequence ID" value="UTU50223.1"/>
    <property type="molecule type" value="Genomic_DNA"/>
</dbReference>
<dbReference type="Pfam" id="PF01368">
    <property type="entry name" value="DHH"/>
    <property type="match status" value="1"/>
</dbReference>
<evidence type="ECO:0000259" key="8">
    <source>
        <dbReference type="Pfam" id="PF02272"/>
    </source>
</evidence>
<dbReference type="NCBIfam" id="TIGR00644">
    <property type="entry name" value="recJ"/>
    <property type="match status" value="1"/>
</dbReference>
<keyword evidence="11" id="KW-1185">Reference proteome</keyword>
<dbReference type="Pfam" id="PF02272">
    <property type="entry name" value="DHHA1"/>
    <property type="match status" value="1"/>
</dbReference>
<dbReference type="InterPro" id="IPR001667">
    <property type="entry name" value="DDH_dom"/>
</dbReference>
<dbReference type="PANTHER" id="PTHR30255:SF2">
    <property type="entry name" value="SINGLE-STRANDED-DNA-SPECIFIC EXONUCLEASE RECJ"/>
    <property type="match status" value="1"/>
</dbReference>
<dbReference type="RefSeq" id="WP_024505360.1">
    <property type="nucleotide sequence ID" value="NZ_CP088147.1"/>
</dbReference>
<organism evidence="10 11">
    <name type="scientific">Mesorhizobium ciceri</name>
    <dbReference type="NCBI Taxonomy" id="39645"/>
    <lineage>
        <taxon>Bacteria</taxon>
        <taxon>Pseudomonadati</taxon>
        <taxon>Pseudomonadota</taxon>
        <taxon>Alphaproteobacteria</taxon>
        <taxon>Hyphomicrobiales</taxon>
        <taxon>Phyllobacteriaceae</taxon>
        <taxon>Mesorhizobium</taxon>
    </lineage>
</organism>
<reference evidence="10 11" key="1">
    <citation type="journal article" date="2022" name="Microbiol. Resour. Announc.">
        <title>Complete Genome Sequence of Mesorhizobium ciceri Strain R30, a Rhizobium Used as a Commercial Inoculant for Chickpea in Argentina.</title>
        <authorList>
            <person name="Foresto E."/>
            <person name="Revale S."/>
            <person name="Primo E."/>
            <person name="Nievas F."/>
            <person name="Carezzano E."/>
            <person name="Puente M."/>
            <person name="Alzari P."/>
            <person name="Mart M."/>
            <person name="Ben-Assaya M."/>
            <person name="Mornico D."/>
            <person name="Santoro M."/>
            <person name="Mart F."/>
            <person name="Giordano W."/>
            <person name="Bogino P."/>
        </authorList>
    </citation>
    <scope>NUCLEOTIDE SEQUENCE [LARGE SCALE GENOMIC DNA]</scope>
    <source>
        <strain evidence="10 11">R30</strain>
    </source>
</reference>
<feature type="domain" description="RecJ OB" evidence="9">
    <location>
        <begin position="481"/>
        <end position="590"/>
    </location>
</feature>
<evidence type="ECO:0000256" key="6">
    <source>
        <dbReference type="SAM" id="Coils"/>
    </source>
</evidence>
<feature type="domain" description="DHHA1" evidence="8">
    <location>
        <begin position="371"/>
        <end position="466"/>
    </location>
</feature>
<keyword evidence="6" id="KW-0175">Coiled coil</keyword>
<evidence type="ECO:0000256" key="3">
    <source>
        <dbReference type="ARBA" id="ARBA00022722"/>
    </source>
</evidence>
<dbReference type="GO" id="GO:0003676">
    <property type="term" value="F:nucleic acid binding"/>
    <property type="evidence" value="ECO:0007669"/>
    <property type="project" value="InterPro"/>
</dbReference>
<evidence type="ECO:0000259" key="9">
    <source>
        <dbReference type="Pfam" id="PF17768"/>
    </source>
</evidence>
<dbReference type="InterPro" id="IPR051673">
    <property type="entry name" value="SSDNA_exonuclease_RecJ"/>
</dbReference>
<evidence type="ECO:0000256" key="1">
    <source>
        <dbReference type="ARBA" id="ARBA00005915"/>
    </source>
</evidence>
<protein>
    <recommendedName>
        <fullName evidence="2">Single-stranded-DNA-specific exonuclease RecJ</fullName>
    </recommendedName>
</protein>
<feature type="domain" description="DDH" evidence="7">
    <location>
        <begin position="96"/>
        <end position="231"/>
    </location>
</feature>
<accession>A0AB38T676</accession>
<dbReference type="SUPFAM" id="SSF64182">
    <property type="entry name" value="DHH phosphoesterases"/>
    <property type="match status" value="1"/>
</dbReference>
<dbReference type="Proteomes" id="UP001060070">
    <property type="component" value="Chromosome"/>
</dbReference>
<evidence type="ECO:0000256" key="2">
    <source>
        <dbReference type="ARBA" id="ARBA00019841"/>
    </source>
</evidence>
<feature type="coiled-coil region" evidence="6">
    <location>
        <begin position="331"/>
        <end position="361"/>
    </location>
</feature>
<gene>
    <name evidence="10" type="primary">recJ</name>
    <name evidence="10" type="ORF">LRP29_22395</name>
</gene>
<evidence type="ECO:0000256" key="5">
    <source>
        <dbReference type="ARBA" id="ARBA00022839"/>
    </source>
</evidence>
<keyword evidence="3" id="KW-0540">Nuclease</keyword>
<keyword evidence="5 10" id="KW-0269">Exonuclease</keyword>
<dbReference type="GO" id="GO:0006281">
    <property type="term" value="P:DNA repair"/>
    <property type="evidence" value="ECO:0007669"/>
    <property type="project" value="InterPro"/>
</dbReference>
<dbReference type="InterPro" id="IPR003156">
    <property type="entry name" value="DHHA1_dom"/>
</dbReference>